<evidence type="ECO:0000256" key="5">
    <source>
        <dbReference type="ARBA" id="ARBA00023040"/>
    </source>
</evidence>
<evidence type="ECO:0000256" key="7">
    <source>
        <dbReference type="ARBA" id="ARBA00023157"/>
    </source>
</evidence>
<dbReference type="OrthoDB" id="9818824at2759"/>
<feature type="transmembrane region" description="Helical" evidence="12">
    <location>
        <begin position="156"/>
        <end position="178"/>
    </location>
</feature>
<keyword evidence="10 11" id="KW-0807">Transducer</keyword>
<dbReference type="GO" id="GO:0006955">
    <property type="term" value="P:immune response"/>
    <property type="evidence" value="ECO:0007669"/>
    <property type="project" value="TreeGrafter"/>
</dbReference>
<evidence type="ECO:0000256" key="1">
    <source>
        <dbReference type="ARBA" id="ARBA00004370"/>
    </source>
</evidence>
<dbReference type="Proteomes" id="UP000287033">
    <property type="component" value="Unassembled WGS sequence"/>
</dbReference>
<feature type="domain" description="G-protein coupled receptors family 1 profile" evidence="13">
    <location>
        <begin position="58"/>
        <end position="311"/>
    </location>
</feature>
<keyword evidence="4 12" id="KW-1133">Transmembrane helix</keyword>
<evidence type="ECO:0000313" key="14">
    <source>
        <dbReference type="EMBL" id="GCC17540.1"/>
    </source>
</evidence>
<gene>
    <name evidence="14" type="ORF">chiPu_0022005</name>
</gene>
<keyword evidence="9" id="KW-0325">Glycoprotein</keyword>
<keyword evidence="7" id="KW-1015">Disulfide bond</keyword>
<dbReference type="Pfam" id="PF00001">
    <property type="entry name" value="7tm_1"/>
    <property type="match status" value="1"/>
</dbReference>
<keyword evidence="15" id="KW-1185">Reference proteome</keyword>
<dbReference type="Gene3D" id="1.20.1070.10">
    <property type="entry name" value="Rhodopsin 7-helix transmembrane proteins"/>
    <property type="match status" value="1"/>
</dbReference>
<reference evidence="14 15" key="1">
    <citation type="journal article" date="2018" name="Nat. Ecol. Evol.">
        <title>Shark genomes provide insights into elasmobranch evolution and the origin of vertebrates.</title>
        <authorList>
            <person name="Hara Y"/>
            <person name="Yamaguchi K"/>
            <person name="Onimaru K"/>
            <person name="Kadota M"/>
            <person name="Koyanagi M"/>
            <person name="Keeley SD"/>
            <person name="Tatsumi K"/>
            <person name="Tanaka K"/>
            <person name="Motone F"/>
            <person name="Kageyama Y"/>
            <person name="Nozu R"/>
            <person name="Adachi N"/>
            <person name="Nishimura O"/>
            <person name="Nakagawa R"/>
            <person name="Tanegashima C"/>
            <person name="Kiyatake I"/>
            <person name="Matsumoto R"/>
            <person name="Murakumo K"/>
            <person name="Nishida K"/>
            <person name="Terakita A"/>
            <person name="Kuratani S"/>
            <person name="Sato K"/>
            <person name="Hyodo S Kuraku.S."/>
        </authorList>
    </citation>
    <scope>NUCLEOTIDE SEQUENCE [LARGE SCALE GENOMIC DNA]</scope>
</reference>
<evidence type="ECO:0000256" key="3">
    <source>
        <dbReference type="ARBA" id="ARBA00022692"/>
    </source>
</evidence>
<keyword evidence="3 11" id="KW-0812">Transmembrane</keyword>
<dbReference type="STRING" id="137246.A0A401RHE2"/>
<dbReference type="GO" id="GO:0002685">
    <property type="term" value="P:regulation of leukocyte migration"/>
    <property type="evidence" value="ECO:0007669"/>
    <property type="project" value="InterPro"/>
</dbReference>
<feature type="transmembrane region" description="Helical" evidence="12">
    <location>
        <begin position="208"/>
        <end position="226"/>
    </location>
</feature>
<feature type="transmembrane region" description="Helical" evidence="12">
    <location>
        <begin position="78"/>
        <end position="97"/>
    </location>
</feature>
<dbReference type="OMA" id="WAAESAN"/>
<evidence type="ECO:0000256" key="8">
    <source>
        <dbReference type="ARBA" id="ARBA00023170"/>
    </source>
</evidence>
<comment type="subcellular location">
    <subcellularLocation>
        <location evidence="1">Membrane</location>
    </subcellularLocation>
</comment>
<evidence type="ECO:0000256" key="9">
    <source>
        <dbReference type="ARBA" id="ARBA00023180"/>
    </source>
</evidence>
<dbReference type="PRINTS" id="PR01532">
    <property type="entry name" value="CXCCHMKINER3"/>
</dbReference>
<proteinExistence type="inferred from homology"/>
<evidence type="ECO:0000313" key="15">
    <source>
        <dbReference type="Proteomes" id="UP000287033"/>
    </source>
</evidence>
<protein>
    <recommendedName>
        <fullName evidence="13">G-protein coupled receptors family 1 profile domain-containing protein</fullName>
    </recommendedName>
</protein>
<dbReference type="GO" id="GO:0009897">
    <property type="term" value="C:external side of plasma membrane"/>
    <property type="evidence" value="ECO:0007669"/>
    <property type="project" value="TreeGrafter"/>
</dbReference>
<keyword evidence="5 11" id="KW-0297">G-protein coupled receptor</keyword>
<dbReference type="GO" id="GO:0007204">
    <property type="term" value="P:positive regulation of cytosolic calcium ion concentration"/>
    <property type="evidence" value="ECO:0007669"/>
    <property type="project" value="TreeGrafter"/>
</dbReference>
<dbReference type="InterPro" id="IPR050119">
    <property type="entry name" value="CCR1-9-like"/>
</dbReference>
<evidence type="ECO:0000259" key="13">
    <source>
        <dbReference type="PROSITE" id="PS50262"/>
    </source>
</evidence>
<dbReference type="InterPro" id="IPR017452">
    <property type="entry name" value="GPCR_Rhodpsn_7TM"/>
</dbReference>
<evidence type="ECO:0000256" key="12">
    <source>
        <dbReference type="SAM" id="Phobius"/>
    </source>
</evidence>
<feature type="transmembrane region" description="Helical" evidence="12">
    <location>
        <begin position="246"/>
        <end position="264"/>
    </location>
</feature>
<evidence type="ECO:0000256" key="11">
    <source>
        <dbReference type="RuleBase" id="RU000688"/>
    </source>
</evidence>
<dbReference type="InterPro" id="IPR004070">
    <property type="entry name" value="Chemokine_CXCR3"/>
</dbReference>
<keyword evidence="2" id="KW-0765">Sulfation</keyword>
<dbReference type="EMBL" id="BEZZ01005523">
    <property type="protein sequence ID" value="GCC17540.1"/>
    <property type="molecule type" value="Genomic_DNA"/>
</dbReference>
<keyword evidence="6 12" id="KW-0472">Membrane</keyword>
<keyword evidence="8 11" id="KW-0675">Receptor</keyword>
<dbReference type="GO" id="GO:0019957">
    <property type="term" value="F:C-C chemokine binding"/>
    <property type="evidence" value="ECO:0007669"/>
    <property type="project" value="TreeGrafter"/>
</dbReference>
<name>A0A401RHE2_CHIPU</name>
<comment type="similarity">
    <text evidence="11">Belongs to the G-protein coupled receptor 1 family.</text>
</comment>
<dbReference type="GO" id="GO:0016493">
    <property type="term" value="F:C-C chemokine receptor activity"/>
    <property type="evidence" value="ECO:0007669"/>
    <property type="project" value="TreeGrafter"/>
</dbReference>
<dbReference type="GO" id="GO:0016494">
    <property type="term" value="F:C-X-C chemokine receptor activity"/>
    <property type="evidence" value="ECO:0007669"/>
    <property type="project" value="InterPro"/>
</dbReference>
<dbReference type="AlphaFoldDB" id="A0A401RHE2"/>
<dbReference type="PRINTS" id="PR00237">
    <property type="entry name" value="GPCRRHODOPSN"/>
</dbReference>
<dbReference type="PANTHER" id="PTHR10489">
    <property type="entry name" value="CELL ADHESION MOLECULE"/>
    <property type="match status" value="1"/>
</dbReference>
<dbReference type="PROSITE" id="PS50262">
    <property type="entry name" value="G_PROTEIN_RECEP_F1_2"/>
    <property type="match status" value="1"/>
</dbReference>
<organism evidence="14 15">
    <name type="scientific">Chiloscyllium punctatum</name>
    <name type="common">Brownbanded bambooshark</name>
    <name type="synonym">Hemiscyllium punctatum</name>
    <dbReference type="NCBI Taxonomy" id="137246"/>
    <lineage>
        <taxon>Eukaryota</taxon>
        <taxon>Metazoa</taxon>
        <taxon>Chordata</taxon>
        <taxon>Craniata</taxon>
        <taxon>Vertebrata</taxon>
        <taxon>Chondrichthyes</taxon>
        <taxon>Elasmobranchii</taxon>
        <taxon>Galeomorphii</taxon>
        <taxon>Galeoidea</taxon>
        <taxon>Orectolobiformes</taxon>
        <taxon>Hemiscylliidae</taxon>
        <taxon>Chiloscyllium</taxon>
    </lineage>
</organism>
<dbReference type="SUPFAM" id="SSF81321">
    <property type="entry name" value="Family A G protein-coupled receptor-like"/>
    <property type="match status" value="1"/>
</dbReference>
<dbReference type="PANTHER" id="PTHR10489:SF671">
    <property type="entry name" value="C-X-C CHEMOKINE RECEPTOR TYPE 3"/>
    <property type="match status" value="1"/>
</dbReference>
<feature type="transmembrane region" description="Helical" evidence="12">
    <location>
        <begin position="42"/>
        <end position="66"/>
    </location>
</feature>
<comment type="caution">
    <text evidence="14">The sequence shown here is derived from an EMBL/GenBank/DDBJ whole genome shotgun (WGS) entry which is preliminary data.</text>
</comment>
<accession>A0A401RHE2</accession>
<dbReference type="InterPro" id="IPR000276">
    <property type="entry name" value="GPCR_Rhodpsn"/>
</dbReference>
<evidence type="ECO:0000256" key="6">
    <source>
        <dbReference type="ARBA" id="ARBA00023136"/>
    </source>
</evidence>
<sequence length="364" mass="40314">MYFPGNGSYDVLPNSSYDPCDGVAVCLSQPCDPSSSLAFTRVFIPVLYSAVFLVGLLGNGLVVGVLSRSLRRLAATEMYVLHLAAADLLLVVGLPFWAAESANEWVFGHAACKLLGALYNVSFYSSIYLLGCISFDRYLSIVHAVELYKRRRPWRVYLSCSALWLFCLLLAVPDFVFLHSMRVNGSQKCAHNYGANNSKGWIVGLRCFYHVTGFLLPLGVMGYSYLKIGLTLAQSHSSQRPRERRALKVMAAVVAVFFLCWTPYNVVMFLETLHRLGALGRDCSAEGRMDTGYILAACLGNLHCCLNPFLYALAGAKFRSRMFECLGALGCPFARQWCSVPRSQRQRHSVVTISESGDTSYSAF</sequence>
<dbReference type="GO" id="GO:0019722">
    <property type="term" value="P:calcium-mediated signaling"/>
    <property type="evidence" value="ECO:0007669"/>
    <property type="project" value="TreeGrafter"/>
</dbReference>
<dbReference type="GO" id="GO:0006954">
    <property type="term" value="P:inflammatory response"/>
    <property type="evidence" value="ECO:0007669"/>
    <property type="project" value="InterPro"/>
</dbReference>
<evidence type="ECO:0000256" key="4">
    <source>
        <dbReference type="ARBA" id="ARBA00022989"/>
    </source>
</evidence>
<dbReference type="GO" id="GO:0060326">
    <property type="term" value="P:cell chemotaxis"/>
    <property type="evidence" value="ECO:0007669"/>
    <property type="project" value="TreeGrafter"/>
</dbReference>
<feature type="transmembrane region" description="Helical" evidence="12">
    <location>
        <begin position="117"/>
        <end position="135"/>
    </location>
</feature>
<evidence type="ECO:0000256" key="2">
    <source>
        <dbReference type="ARBA" id="ARBA00022641"/>
    </source>
</evidence>
<dbReference type="PROSITE" id="PS00237">
    <property type="entry name" value="G_PROTEIN_RECEP_F1_1"/>
    <property type="match status" value="1"/>
</dbReference>
<feature type="transmembrane region" description="Helical" evidence="12">
    <location>
        <begin position="293"/>
        <end position="314"/>
    </location>
</feature>
<evidence type="ECO:0000256" key="10">
    <source>
        <dbReference type="ARBA" id="ARBA00023224"/>
    </source>
</evidence>